<evidence type="ECO:0000256" key="6">
    <source>
        <dbReference type="SAM" id="Phobius"/>
    </source>
</evidence>
<evidence type="ECO:0000256" key="3">
    <source>
        <dbReference type="ARBA" id="ARBA00022692"/>
    </source>
</evidence>
<keyword evidence="3 6" id="KW-0812">Transmembrane</keyword>
<protein>
    <submittedName>
        <fullName evidence="7">LysE family translocator</fullName>
    </submittedName>
</protein>
<keyword evidence="2" id="KW-1003">Cell membrane</keyword>
<evidence type="ECO:0000256" key="4">
    <source>
        <dbReference type="ARBA" id="ARBA00022989"/>
    </source>
</evidence>
<keyword evidence="8" id="KW-1185">Reference proteome</keyword>
<dbReference type="InterPro" id="IPR001123">
    <property type="entry name" value="LeuE-type"/>
</dbReference>
<evidence type="ECO:0000313" key="8">
    <source>
        <dbReference type="Proteomes" id="UP001302949"/>
    </source>
</evidence>
<accession>A0ABU5QC87</accession>
<feature type="transmembrane region" description="Helical" evidence="6">
    <location>
        <begin position="158"/>
        <end position="179"/>
    </location>
</feature>
<dbReference type="PIRSF" id="PIRSF006324">
    <property type="entry name" value="LeuE"/>
    <property type="match status" value="1"/>
</dbReference>
<dbReference type="RefSeq" id="WP_323297488.1">
    <property type="nucleotide sequence ID" value="NZ_JAYFUM010000017.1"/>
</dbReference>
<comment type="subcellular location">
    <subcellularLocation>
        <location evidence="1">Cell membrane</location>
        <topology evidence="1">Multi-pass membrane protein</topology>
    </subcellularLocation>
</comment>
<name>A0ABU5QC87_9BACT</name>
<dbReference type="Pfam" id="PF01810">
    <property type="entry name" value="LysE"/>
    <property type="match status" value="1"/>
</dbReference>
<dbReference type="PANTHER" id="PTHR30086">
    <property type="entry name" value="ARGININE EXPORTER PROTEIN ARGO"/>
    <property type="match status" value="1"/>
</dbReference>
<proteinExistence type="predicted"/>
<gene>
    <name evidence="7" type="ORF">VB248_14370</name>
</gene>
<feature type="transmembrane region" description="Helical" evidence="6">
    <location>
        <begin position="71"/>
        <end position="89"/>
    </location>
</feature>
<sequence length="209" mass="23041">MNPSANFLMFAFASLMLNITPGSDMLYVATRSTTQGIKAGVFSALGIMVGCLVHIFAAVLGLSIIIAKSALAFNVIKYVGAAYLIYLGVKSLMSKSQNNNLLDLKPMSHWKIFTQGVWTNILNPKVAIFFLAFLPQFIQPNLPNTQWQILLLGLWFDFSGTIVNILVALVFGKLGNWLLQYPSFSKIQEKVTGIVLILLGIRIAIISRK</sequence>
<organism evidence="7 8">
    <name type="scientific">Arcicella rigui</name>
    <dbReference type="NCBI Taxonomy" id="797020"/>
    <lineage>
        <taxon>Bacteria</taxon>
        <taxon>Pseudomonadati</taxon>
        <taxon>Bacteroidota</taxon>
        <taxon>Cytophagia</taxon>
        <taxon>Cytophagales</taxon>
        <taxon>Flectobacillaceae</taxon>
        <taxon>Arcicella</taxon>
    </lineage>
</organism>
<evidence type="ECO:0000313" key="7">
    <source>
        <dbReference type="EMBL" id="MEA5140333.1"/>
    </source>
</evidence>
<dbReference type="EMBL" id="JAYFUM010000017">
    <property type="protein sequence ID" value="MEA5140333.1"/>
    <property type="molecule type" value="Genomic_DNA"/>
</dbReference>
<dbReference type="PANTHER" id="PTHR30086:SF20">
    <property type="entry name" value="ARGININE EXPORTER PROTEIN ARGO-RELATED"/>
    <property type="match status" value="1"/>
</dbReference>
<keyword evidence="5 6" id="KW-0472">Membrane</keyword>
<comment type="caution">
    <text evidence="7">The sequence shown here is derived from an EMBL/GenBank/DDBJ whole genome shotgun (WGS) entry which is preliminary data.</text>
</comment>
<evidence type="ECO:0000256" key="1">
    <source>
        <dbReference type="ARBA" id="ARBA00004651"/>
    </source>
</evidence>
<reference evidence="7 8" key="1">
    <citation type="submission" date="2023-12" db="EMBL/GenBank/DDBJ databases">
        <title>Novel species of the genus Arcicella isolated from rivers.</title>
        <authorList>
            <person name="Lu H."/>
        </authorList>
    </citation>
    <scope>NUCLEOTIDE SEQUENCE [LARGE SCALE GENOMIC DNA]</scope>
    <source>
        <strain evidence="7 8">KCTC 23307</strain>
    </source>
</reference>
<feature type="transmembrane region" description="Helical" evidence="6">
    <location>
        <begin position="117"/>
        <end position="138"/>
    </location>
</feature>
<feature type="transmembrane region" description="Helical" evidence="6">
    <location>
        <begin position="41"/>
        <end position="65"/>
    </location>
</feature>
<dbReference type="Proteomes" id="UP001302949">
    <property type="component" value="Unassembled WGS sequence"/>
</dbReference>
<evidence type="ECO:0000256" key="2">
    <source>
        <dbReference type="ARBA" id="ARBA00022475"/>
    </source>
</evidence>
<feature type="transmembrane region" description="Helical" evidence="6">
    <location>
        <begin position="6"/>
        <end position="29"/>
    </location>
</feature>
<feature type="transmembrane region" description="Helical" evidence="6">
    <location>
        <begin position="191"/>
        <end position="207"/>
    </location>
</feature>
<evidence type="ECO:0000256" key="5">
    <source>
        <dbReference type="ARBA" id="ARBA00023136"/>
    </source>
</evidence>
<keyword evidence="4 6" id="KW-1133">Transmembrane helix</keyword>